<keyword evidence="2 7" id="KW-0813">Transport</keyword>
<reference evidence="9" key="1">
    <citation type="journal article" date="2020" name="mSystems">
        <title>Genome- and Community-Level Interaction Insights into Carbon Utilization and Element Cycling Functions of Hydrothermarchaeota in Hydrothermal Sediment.</title>
        <authorList>
            <person name="Zhou Z."/>
            <person name="Liu Y."/>
            <person name="Xu W."/>
            <person name="Pan J."/>
            <person name="Luo Z.H."/>
            <person name="Li M."/>
        </authorList>
    </citation>
    <scope>NUCLEOTIDE SEQUENCE [LARGE SCALE GENOMIC DNA]</scope>
    <source>
        <strain evidence="9">SpSt-556</strain>
    </source>
</reference>
<dbReference type="EMBL" id="DSXR01000050">
    <property type="protein sequence ID" value="HGS86767.1"/>
    <property type="molecule type" value="Genomic_DNA"/>
</dbReference>
<evidence type="ECO:0000256" key="5">
    <source>
        <dbReference type="ARBA" id="ARBA00022989"/>
    </source>
</evidence>
<dbReference type="InterPro" id="IPR035906">
    <property type="entry name" value="MetI-like_sf"/>
</dbReference>
<dbReference type="Gene3D" id="1.10.3720.10">
    <property type="entry name" value="MetI-like"/>
    <property type="match status" value="1"/>
</dbReference>
<keyword evidence="5 7" id="KW-1133">Transmembrane helix</keyword>
<feature type="transmembrane region" description="Helical" evidence="7">
    <location>
        <begin position="86"/>
        <end position="108"/>
    </location>
</feature>
<gene>
    <name evidence="9" type="ORF">ENT17_04035</name>
</gene>
<keyword evidence="4 7" id="KW-0812">Transmembrane</keyword>
<dbReference type="PANTHER" id="PTHR43005:SF1">
    <property type="entry name" value="SPERMIDINE_PUTRESCINE TRANSPORT SYSTEM PERMEASE PROTEIN"/>
    <property type="match status" value="1"/>
</dbReference>
<dbReference type="SUPFAM" id="SSF161098">
    <property type="entry name" value="MetI-like"/>
    <property type="match status" value="1"/>
</dbReference>
<comment type="subcellular location">
    <subcellularLocation>
        <location evidence="1 7">Cell membrane</location>
        <topology evidence="1 7">Multi-pass membrane protein</topology>
    </subcellularLocation>
</comment>
<dbReference type="Pfam" id="PF00528">
    <property type="entry name" value="BPD_transp_1"/>
    <property type="match status" value="1"/>
</dbReference>
<comment type="caution">
    <text evidence="9">The sequence shown here is derived from an EMBL/GenBank/DDBJ whole genome shotgun (WGS) entry which is preliminary data.</text>
</comment>
<evidence type="ECO:0000256" key="6">
    <source>
        <dbReference type="ARBA" id="ARBA00023136"/>
    </source>
</evidence>
<dbReference type="PANTHER" id="PTHR43005">
    <property type="entry name" value="BLR7065 PROTEIN"/>
    <property type="match status" value="1"/>
</dbReference>
<evidence type="ECO:0000256" key="1">
    <source>
        <dbReference type="ARBA" id="ARBA00004651"/>
    </source>
</evidence>
<accession>A0A7C4Q0Z1</accession>
<feature type="transmembrane region" description="Helical" evidence="7">
    <location>
        <begin position="120"/>
        <end position="140"/>
    </location>
</feature>
<dbReference type="CDD" id="cd06261">
    <property type="entry name" value="TM_PBP2"/>
    <property type="match status" value="1"/>
</dbReference>
<evidence type="ECO:0000259" key="8">
    <source>
        <dbReference type="PROSITE" id="PS50928"/>
    </source>
</evidence>
<evidence type="ECO:0000256" key="2">
    <source>
        <dbReference type="ARBA" id="ARBA00022448"/>
    </source>
</evidence>
<proteinExistence type="inferred from homology"/>
<evidence type="ECO:0000256" key="7">
    <source>
        <dbReference type="RuleBase" id="RU363032"/>
    </source>
</evidence>
<keyword evidence="3" id="KW-1003">Cell membrane</keyword>
<keyword evidence="6 7" id="KW-0472">Membrane</keyword>
<protein>
    <submittedName>
        <fullName evidence="9">Sugar ABC transporter permease</fullName>
    </submittedName>
</protein>
<feature type="domain" description="ABC transmembrane type-1" evidence="8">
    <location>
        <begin position="82"/>
        <end position="301"/>
    </location>
</feature>
<dbReference type="GO" id="GO:0005886">
    <property type="term" value="C:plasma membrane"/>
    <property type="evidence" value="ECO:0007669"/>
    <property type="project" value="UniProtKB-SubCell"/>
</dbReference>
<organism evidence="9">
    <name type="scientific">Bellilinea caldifistulae</name>
    <dbReference type="NCBI Taxonomy" id="360411"/>
    <lineage>
        <taxon>Bacteria</taxon>
        <taxon>Bacillati</taxon>
        <taxon>Chloroflexota</taxon>
        <taxon>Anaerolineae</taxon>
        <taxon>Anaerolineales</taxon>
        <taxon>Anaerolineaceae</taxon>
        <taxon>Bellilinea</taxon>
    </lineage>
</organism>
<feature type="transmembrane region" description="Helical" evidence="7">
    <location>
        <begin position="21"/>
        <end position="53"/>
    </location>
</feature>
<name>A0A7C4Q0Z1_9CHLR</name>
<feature type="transmembrane region" description="Helical" evidence="7">
    <location>
        <begin position="280"/>
        <end position="298"/>
    </location>
</feature>
<sequence length="309" mass="34499">MQNERLMNLQNPLKRWAVKEGGAYAFLSPYALMFIIFIVAPVLMAALLSFTFFDTIQFPRWIGLKNYIVLLTQDDIFMRYVLPNTIQFAVIVGPGGYALAFILAWMLAQLPRIPRAVFALILYSPSMTSGVAMTVVWQAFFSGDPNGYLNSFLLQLNLIQEPIQWLQSPQYLMPVMIIVTLWSSMGIGFLAMLAGILEINPELYEAASLDGVSSRFQEIFYITIPSMKPQMLFGAVMAIVSTFQAGAIGVTLSGSNPTPQYAGQLIVNHIEDYGFLRYEMGYAAAVSVVLLLMVLFFARVANRLFASED</sequence>
<feature type="transmembrane region" description="Helical" evidence="7">
    <location>
        <begin position="231"/>
        <end position="252"/>
    </location>
</feature>
<comment type="similarity">
    <text evidence="7">Belongs to the binding-protein-dependent transport system permease family.</text>
</comment>
<feature type="transmembrane region" description="Helical" evidence="7">
    <location>
        <begin position="171"/>
        <end position="197"/>
    </location>
</feature>
<dbReference type="GO" id="GO:0055085">
    <property type="term" value="P:transmembrane transport"/>
    <property type="evidence" value="ECO:0007669"/>
    <property type="project" value="InterPro"/>
</dbReference>
<dbReference type="InterPro" id="IPR000515">
    <property type="entry name" value="MetI-like"/>
</dbReference>
<evidence type="ECO:0000256" key="4">
    <source>
        <dbReference type="ARBA" id="ARBA00022692"/>
    </source>
</evidence>
<evidence type="ECO:0000256" key="3">
    <source>
        <dbReference type="ARBA" id="ARBA00022475"/>
    </source>
</evidence>
<evidence type="ECO:0000313" key="9">
    <source>
        <dbReference type="EMBL" id="HGS86767.1"/>
    </source>
</evidence>
<dbReference type="AlphaFoldDB" id="A0A7C4Q0Z1"/>
<dbReference type="PROSITE" id="PS50928">
    <property type="entry name" value="ABC_TM1"/>
    <property type="match status" value="1"/>
</dbReference>